<gene>
    <name evidence="2" type="ORF">QE152_g8056</name>
</gene>
<sequence>MTRKRIALPYMDDLIIPAKDEEQISTEACRISRPCNVAFLGLVIEDGRIEKSDAKTKAVLRFPELKTTKQVQSFLGLTGYFRKFIPQYSEKSRKKIGGLIIPEEKIQRGTRLETSLPLKGTQQGSGLKLRVQYLGPHQATIVKLYNSYDVLKGKRSLWPIKTTTTAEYMKRSMVSNTGSSGGGEEEPKDQDSDVDKVSGRSPPGRPSVGTISKMSRLLLKT</sequence>
<reference evidence="2 3" key="1">
    <citation type="journal article" date="2024" name="BMC Genomics">
        <title>De novo assembly and annotation of Popillia japonica's genome with initial clues to its potential as an invasive pest.</title>
        <authorList>
            <person name="Cucini C."/>
            <person name="Boschi S."/>
            <person name="Funari R."/>
            <person name="Cardaioli E."/>
            <person name="Iannotti N."/>
            <person name="Marturano G."/>
            <person name="Paoli F."/>
            <person name="Bruttini M."/>
            <person name="Carapelli A."/>
            <person name="Frati F."/>
            <person name="Nardi F."/>
        </authorList>
    </citation>
    <scope>NUCLEOTIDE SEQUENCE [LARGE SCALE GENOMIC DNA]</scope>
    <source>
        <strain evidence="2">DMR45628</strain>
    </source>
</reference>
<organism evidence="2 3">
    <name type="scientific">Popillia japonica</name>
    <name type="common">Japanese beetle</name>
    <dbReference type="NCBI Taxonomy" id="7064"/>
    <lineage>
        <taxon>Eukaryota</taxon>
        <taxon>Metazoa</taxon>
        <taxon>Ecdysozoa</taxon>
        <taxon>Arthropoda</taxon>
        <taxon>Hexapoda</taxon>
        <taxon>Insecta</taxon>
        <taxon>Pterygota</taxon>
        <taxon>Neoptera</taxon>
        <taxon>Endopterygota</taxon>
        <taxon>Coleoptera</taxon>
        <taxon>Polyphaga</taxon>
        <taxon>Scarabaeiformia</taxon>
        <taxon>Scarabaeidae</taxon>
        <taxon>Rutelinae</taxon>
        <taxon>Popillia</taxon>
    </lineage>
</organism>
<name>A0AAW1MCZ5_POPJA</name>
<keyword evidence="3" id="KW-1185">Reference proteome</keyword>
<dbReference type="PANTHER" id="PTHR33064">
    <property type="entry name" value="POL PROTEIN"/>
    <property type="match status" value="1"/>
</dbReference>
<dbReference type="EMBL" id="JASPKY010000062">
    <property type="protein sequence ID" value="KAK9744098.1"/>
    <property type="molecule type" value="Genomic_DNA"/>
</dbReference>
<dbReference type="AlphaFoldDB" id="A0AAW1MCZ5"/>
<evidence type="ECO:0000256" key="1">
    <source>
        <dbReference type="SAM" id="MobiDB-lite"/>
    </source>
</evidence>
<comment type="caution">
    <text evidence="2">The sequence shown here is derived from an EMBL/GenBank/DDBJ whole genome shotgun (WGS) entry which is preliminary data.</text>
</comment>
<dbReference type="InterPro" id="IPR043502">
    <property type="entry name" value="DNA/RNA_pol_sf"/>
</dbReference>
<proteinExistence type="predicted"/>
<dbReference type="InterPro" id="IPR043128">
    <property type="entry name" value="Rev_trsase/Diguanyl_cyclase"/>
</dbReference>
<dbReference type="PANTHER" id="PTHR33064:SF37">
    <property type="entry name" value="RIBONUCLEASE H"/>
    <property type="match status" value="1"/>
</dbReference>
<dbReference type="InterPro" id="IPR051320">
    <property type="entry name" value="Viral_Replic_Matur_Polypro"/>
</dbReference>
<dbReference type="GO" id="GO:0071897">
    <property type="term" value="P:DNA biosynthetic process"/>
    <property type="evidence" value="ECO:0007669"/>
    <property type="project" value="UniProtKB-ARBA"/>
</dbReference>
<evidence type="ECO:0000313" key="3">
    <source>
        <dbReference type="Proteomes" id="UP001458880"/>
    </source>
</evidence>
<evidence type="ECO:0008006" key="4">
    <source>
        <dbReference type="Google" id="ProtNLM"/>
    </source>
</evidence>
<dbReference type="Gene3D" id="3.30.70.270">
    <property type="match status" value="1"/>
</dbReference>
<feature type="compositionally biased region" description="Basic and acidic residues" evidence="1">
    <location>
        <begin position="189"/>
        <end position="198"/>
    </location>
</feature>
<dbReference type="Proteomes" id="UP001458880">
    <property type="component" value="Unassembled WGS sequence"/>
</dbReference>
<feature type="region of interest" description="Disordered" evidence="1">
    <location>
        <begin position="169"/>
        <end position="221"/>
    </location>
</feature>
<protein>
    <recommendedName>
        <fullName evidence="4">Reverse transcriptase domain-containing protein</fullName>
    </recommendedName>
</protein>
<evidence type="ECO:0000313" key="2">
    <source>
        <dbReference type="EMBL" id="KAK9744098.1"/>
    </source>
</evidence>
<accession>A0AAW1MCZ5</accession>
<dbReference type="SUPFAM" id="SSF56672">
    <property type="entry name" value="DNA/RNA polymerases"/>
    <property type="match status" value="1"/>
</dbReference>